<keyword evidence="1" id="KW-0732">Signal</keyword>
<reference evidence="3" key="1">
    <citation type="submission" date="2021-01" db="EMBL/GenBank/DDBJ databases">
        <authorList>
            <person name="Corre E."/>
            <person name="Pelletier E."/>
            <person name="Niang G."/>
            <person name="Scheremetjew M."/>
            <person name="Finn R."/>
            <person name="Kale V."/>
            <person name="Holt S."/>
            <person name="Cochrane G."/>
            <person name="Meng A."/>
            <person name="Brown T."/>
            <person name="Cohen L."/>
        </authorList>
    </citation>
    <scope>NUCLEOTIDE SEQUENCE</scope>
    <source>
        <strain evidence="3">CCMP281</strain>
    </source>
</reference>
<dbReference type="InterPro" id="IPR022742">
    <property type="entry name" value="Hydrolase_4"/>
</dbReference>
<evidence type="ECO:0000259" key="2">
    <source>
        <dbReference type="Pfam" id="PF12146"/>
    </source>
</evidence>
<feature type="signal peptide" evidence="1">
    <location>
        <begin position="1"/>
        <end position="17"/>
    </location>
</feature>
<gene>
    <name evidence="3" type="ORF">HERI1096_LOCUS35599</name>
</gene>
<evidence type="ECO:0000256" key="1">
    <source>
        <dbReference type="SAM" id="SignalP"/>
    </source>
</evidence>
<dbReference type="InterPro" id="IPR029058">
    <property type="entry name" value="AB_hydrolase_fold"/>
</dbReference>
<dbReference type="Pfam" id="PF12146">
    <property type="entry name" value="Hydrolase_4"/>
    <property type="match status" value="1"/>
</dbReference>
<dbReference type="Gene3D" id="3.40.50.1820">
    <property type="entry name" value="alpha/beta hydrolase"/>
    <property type="match status" value="1"/>
</dbReference>
<dbReference type="SUPFAM" id="SSF53474">
    <property type="entry name" value="alpha/beta-Hydrolases"/>
    <property type="match status" value="1"/>
</dbReference>
<proteinExistence type="predicted"/>
<organism evidence="3">
    <name type="scientific">Haptolina ericina</name>
    <dbReference type="NCBI Taxonomy" id="156174"/>
    <lineage>
        <taxon>Eukaryota</taxon>
        <taxon>Haptista</taxon>
        <taxon>Haptophyta</taxon>
        <taxon>Prymnesiophyceae</taxon>
        <taxon>Prymnesiales</taxon>
        <taxon>Prymnesiaceae</taxon>
        <taxon>Haptolina</taxon>
    </lineage>
</organism>
<name>A0A7S3FEZ7_9EUKA</name>
<dbReference type="EMBL" id="HBHX01064290">
    <property type="protein sequence ID" value="CAE0144960.1"/>
    <property type="molecule type" value="Transcribed_RNA"/>
</dbReference>
<feature type="domain" description="Serine aminopeptidase S33" evidence="2">
    <location>
        <begin position="68"/>
        <end position="303"/>
    </location>
</feature>
<sequence length="329" mass="35589">MLLILLARLVLVRRLLATHDPSLSAPLPPSLTVEGVEEYLRERDEREAPLKPGGASNVRWAKGVREQAEVVVVFVHGFSAGVREVDPVDEQMAAKIGATLLRFRLSAHGISDLGRAGAALKVATRDVYLRDIAIAFALAKLLGRRVVLAGCSTGGSLAVWLAAQPWVGEELAALVLFAPGFAIAKLGTAVYDCLKWLVLLLPRAASETVLNTLNGPINRVPVISEEQKTIWTMAYPTSAIRHVIGIYVSIEVGVKMRRLRLPVLAFANPADKVVDFGRTKSNLHLMPRGRFESVTDSEMAHTLTGPLSPSSVDFCASCSAQFLIDNGIR</sequence>
<accession>A0A7S3FEZ7</accession>
<protein>
    <recommendedName>
        <fullName evidence="2">Serine aminopeptidase S33 domain-containing protein</fullName>
    </recommendedName>
</protein>
<evidence type="ECO:0000313" key="3">
    <source>
        <dbReference type="EMBL" id="CAE0144960.1"/>
    </source>
</evidence>
<dbReference type="AlphaFoldDB" id="A0A7S3FEZ7"/>
<feature type="chain" id="PRO_5031278365" description="Serine aminopeptidase S33 domain-containing protein" evidence="1">
    <location>
        <begin position="18"/>
        <end position="329"/>
    </location>
</feature>